<reference evidence="3 4" key="1">
    <citation type="submission" date="2019-06" db="EMBL/GenBank/DDBJ databases">
        <title>Sorghum-associated microbial communities from plants grown in Nebraska, USA.</title>
        <authorList>
            <person name="Schachtman D."/>
        </authorList>
    </citation>
    <scope>NUCLEOTIDE SEQUENCE [LARGE SCALE GENOMIC DNA]</scope>
    <source>
        <strain evidence="3 4">1225</strain>
    </source>
</reference>
<organism evidence="3 4">
    <name type="scientific">Neorhizobium alkalisoli</name>
    <dbReference type="NCBI Taxonomy" id="528178"/>
    <lineage>
        <taxon>Bacteria</taxon>
        <taxon>Pseudomonadati</taxon>
        <taxon>Pseudomonadota</taxon>
        <taxon>Alphaproteobacteria</taxon>
        <taxon>Hyphomicrobiales</taxon>
        <taxon>Rhizobiaceae</taxon>
        <taxon>Rhizobium/Agrobacterium group</taxon>
        <taxon>Neorhizobium</taxon>
    </lineage>
</organism>
<proteinExistence type="predicted"/>
<accession>A0A561QVZ7</accession>
<dbReference type="Pfam" id="PF00563">
    <property type="entry name" value="EAL"/>
    <property type="match status" value="1"/>
</dbReference>
<comment type="caution">
    <text evidence="3">The sequence shown here is derived from an EMBL/GenBank/DDBJ whole genome shotgun (WGS) entry which is preliminary data.</text>
</comment>
<dbReference type="SUPFAM" id="SSF141868">
    <property type="entry name" value="EAL domain-like"/>
    <property type="match status" value="1"/>
</dbReference>
<dbReference type="EMBL" id="VIWP01000003">
    <property type="protein sequence ID" value="TWF54537.1"/>
    <property type="molecule type" value="Genomic_DNA"/>
</dbReference>
<dbReference type="PANTHER" id="PTHR33121">
    <property type="entry name" value="CYCLIC DI-GMP PHOSPHODIESTERASE PDEF"/>
    <property type="match status" value="1"/>
</dbReference>
<dbReference type="AlphaFoldDB" id="A0A561QVZ7"/>
<gene>
    <name evidence="3" type="ORF">FHW37_103407</name>
</gene>
<dbReference type="RefSeq" id="WP_145636886.1">
    <property type="nucleotide sequence ID" value="NZ_VIWP01000003.1"/>
</dbReference>
<dbReference type="OrthoDB" id="1673646at2"/>
<feature type="compositionally biased region" description="Polar residues" evidence="1">
    <location>
        <begin position="268"/>
        <end position="279"/>
    </location>
</feature>
<sequence length="316" mass="34987">MTPKSIFANLIRRDDGSFSTAYGPFILQSALQPVFRSVAGQALQIEAFEGLVRTTRDNEPVAPGDFFALVDGQDIAAIDSIARTIHILNTGRLNRSQAKIFVKFQPGIVRTPLEMRQEVERIKLASHEAGLGVQRIVCEIRESVQADKDTIAAFITHMRDIGFMVAIDDYGAGQSDLELLKRIRPDYVKFEPRWVRDFLDNQAGTALLRVIVQQMLDDGIEPIIAGLEEEWQVEACEDLGVSLIQGYALARPELAPTSFDQTFPERPVQTSSALHTTSRFEIPDTPASPLTRTLSAPAPSPLKRARAFGKRNSGLL</sequence>
<evidence type="ECO:0000313" key="3">
    <source>
        <dbReference type="EMBL" id="TWF54537.1"/>
    </source>
</evidence>
<dbReference type="InterPro" id="IPR050706">
    <property type="entry name" value="Cyclic-di-GMP_PDE-like"/>
</dbReference>
<feature type="region of interest" description="Disordered" evidence="1">
    <location>
        <begin position="258"/>
        <end position="301"/>
    </location>
</feature>
<dbReference type="SMART" id="SM00052">
    <property type="entry name" value="EAL"/>
    <property type="match status" value="1"/>
</dbReference>
<dbReference type="PANTHER" id="PTHR33121:SF76">
    <property type="entry name" value="SIGNALING PROTEIN"/>
    <property type="match status" value="1"/>
</dbReference>
<evidence type="ECO:0000313" key="4">
    <source>
        <dbReference type="Proteomes" id="UP000320653"/>
    </source>
</evidence>
<dbReference type="InterPro" id="IPR001633">
    <property type="entry name" value="EAL_dom"/>
</dbReference>
<keyword evidence="4" id="KW-1185">Reference proteome</keyword>
<evidence type="ECO:0000256" key="1">
    <source>
        <dbReference type="SAM" id="MobiDB-lite"/>
    </source>
</evidence>
<dbReference type="GO" id="GO:0071111">
    <property type="term" value="F:cyclic-guanylate-specific phosphodiesterase activity"/>
    <property type="evidence" value="ECO:0007669"/>
    <property type="project" value="InterPro"/>
</dbReference>
<feature type="domain" description="EAL" evidence="2">
    <location>
        <begin position="11"/>
        <end position="266"/>
    </location>
</feature>
<dbReference type="PROSITE" id="PS50883">
    <property type="entry name" value="EAL"/>
    <property type="match status" value="1"/>
</dbReference>
<protein>
    <submittedName>
        <fullName evidence="3">EAL domain-containing protein (Putative c-di-GMP-specific phosphodiesterase class I)</fullName>
    </submittedName>
</protein>
<evidence type="ECO:0000259" key="2">
    <source>
        <dbReference type="PROSITE" id="PS50883"/>
    </source>
</evidence>
<dbReference type="Proteomes" id="UP000320653">
    <property type="component" value="Unassembled WGS sequence"/>
</dbReference>
<dbReference type="InterPro" id="IPR035919">
    <property type="entry name" value="EAL_sf"/>
</dbReference>
<name>A0A561QVZ7_9HYPH</name>
<dbReference type="CDD" id="cd01948">
    <property type="entry name" value="EAL"/>
    <property type="match status" value="1"/>
</dbReference>
<dbReference type="Gene3D" id="3.20.20.450">
    <property type="entry name" value="EAL domain"/>
    <property type="match status" value="1"/>
</dbReference>